<dbReference type="SUPFAM" id="SSF49464">
    <property type="entry name" value="Carboxypeptidase regulatory domain-like"/>
    <property type="match status" value="2"/>
</dbReference>
<dbReference type="SMART" id="SM00228">
    <property type="entry name" value="PDZ"/>
    <property type="match status" value="1"/>
</dbReference>
<dbReference type="EMBL" id="CP089982">
    <property type="protein sequence ID" value="WXA99588.1"/>
    <property type="molecule type" value="Genomic_DNA"/>
</dbReference>
<dbReference type="Pfam" id="PF17820">
    <property type="entry name" value="PDZ_6"/>
    <property type="match status" value="1"/>
</dbReference>
<dbReference type="Proteomes" id="UP001379533">
    <property type="component" value="Chromosome"/>
</dbReference>
<dbReference type="InterPro" id="IPR001478">
    <property type="entry name" value="PDZ"/>
</dbReference>
<feature type="region of interest" description="Disordered" evidence="2">
    <location>
        <begin position="448"/>
        <end position="468"/>
    </location>
</feature>
<dbReference type="PROSITE" id="PS50106">
    <property type="entry name" value="PDZ"/>
    <property type="match status" value="1"/>
</dbReference>
<dbReference type="SUPFAM" id="SSF50156">
    <property type="entry name" value="PDZ domain-like"/>
    <property type="match status" value="1"/>
</dbReference>
<gene>
    <name evidence="4" type="ORF">LZC95_22570</name>
</gene>
<proteinExistence type="predicted"/>
<protein>
    <submittedName>
        <fullName evidence="4">Carboxypeptidase regulatory-like domain-containing protein</fullName>
    </submittedName>
</protein>
<dbReference type="InterPro" id="IPR036034">
    <property type="entry name" value="PDZ_sf"/>
</dbReference>
<sequence>MNRRTWIALGALAAVLFAFAVYRFRHRGDVAASGERGDPAAPESTASDVTASDRDLSRGSVSGRVTDTAAKPIAGAQVCAFASSDRLVSVDKRVPRCVTTGADGRYRIDDLLVASYEVTASAVNYQPARWVNAEKTGRALTLASGEARENIDLVLTGGGVQVRGRVQDISGGPVVGALVTVLSTDQAMFGPEGAANAVAQSDGKGEWQVWVSPGRISAQATAEGYADGSKDGVAPGQFIEIALTPESVLQGRVVEAGTDTPVAGARVSANGNAIMFGPGGGGEHTALTDAEGRFRISRLEPGRYKPDAKTPHRWGTARESVLLGVGETSGEVLIEAHPAATVSGRITFSDGKGCPQGAVNLSEKGKGEFRWAKADDDGKVRVEALLPGTYQVEVWCKDAALEDKYEPITLAEKDIDGLVWKVNAGLSMSGVVVDAKGEPVAGVTLFARTRGGDGRDPRSRTGWGNTQSEKDGSFRIRGLLAGTYSVDVRREGIATPKEPLDVKVDRDVSGLRITLPAGGSIEGTVVDGSGAPVAGANVQAKGSSWGWNQTSTRDDGTFALKGINPGDYRVSASHGWSAMRAPGTKDDDVQGVSTAVKAGETARVKVVVESQKDEIRGRVVDDGGQPVTDAFVDAERESDSASKAQGQAGRSMRWAWGRRTPVLTELDGRFTLTKLSPGTYTVRAFRKGGGETMAEKVRAGTEVTLTIRQTGSISGVVVGSKGSSPERFSVTLRDEKTGVSRDESFFRTGGAFALRDLPAGDFVVSAEAAEGRALTKVQLEQGAKREGLRLELEGNATLRGRVVALDNGQPIPGMVVFARPAKGGSSGMMSMGGSMGDQDRKNVTDAEGRFEIERCPAGRVIVSAYPNDFRGSEFSPIYVPLTVDAGRTNEVAPLRAPRKRTKGFDMGGDLGFVLQERSPDADLEQARNIVSVVRPGSAAAKAGLVVGDEIVSVDGQDVVGPNGYLYRSLSNVPEGTSISLGLKRGGQVVIQAAKPL</sequence>
<accession>A0ABZ2KLQ2</accession>
<evidence type="ECO:0000259" key="3">
    <source>
        <dbReference type="PROSITE" id="PS50106"/>
    </source>
</evidence>
<dbReference type="PANTHER" id="PTHR23303:SF14">
    <property type="entry name" value="BOS COMPLEX SUBUNIT NOMO1-RELATED"/>
    <property type="match status" value="1"/>
</dbReference>
<keyword evidence="5" id="KW-1185">Reference proteome</keyword>
<dbReference type="Gene3D" id="2.30.42.10">
    <property type="match status" value="1"/>
</dbReference>
<keyword evidence="1" id="KW-0732">Signal</keyword>
<dbReference type="PANTHER" id="PTHR23303">
    <property type="entry name" value="CARBOXYPEPTIDASE REGULATORY REGION-CONTAINING"/>
    <property type="match status" value="1"/>
</dbReference>
<dbReference type="SUPFAM" id="SSF49452">
    <property type="entry name" value="Starch-binding domain-like"/>
    <property type="match status" value="6"/>
</dbReference>
<dbReference type="InterPro" id="IPR008969">
    <property type="entry name" value="CarboxyPept-like_regulatory"/>
</dbReference>
<organism evidence="4 5">
    <name type="scientific">Pendulispora brunnea</name>
    <dbReference type="NCBI Taxonomy" id="2905690"/>
    <lineage>
        <taxon>Bacteria</taxon>
        <taxon>Pseudomonadati</taxon>
        <taxon>Myxococcota</taxon>
        <taxon>Myxococcia</taxon>
        <taxon>Myxococcales</taxon>
        <taxon>Sorangiineae</taxon>
        <taxon>Pendulisporaceae</taxon>
        <taxon>Pendulispora</taxon>
    </lineage>
</organism>
<feature type="region of interest" description="Disordered" evidence="2">
    <location>
        <begin position="31"/>
        <end position="62"/>
    </location>
</feature>
<dbReference type="Gene3D" id="2.60.40.1120">
    <property type="entry name" value="Carboxypeptidase-like, regulatory domain"/>
    <property type="match status" value="6"/>
</dbReference>
<dbReference type="Pfam" id="PF13620">
    <property type="entry name" value="CarboxypepD_reg"/>
    <property type="match status" value="5"/>
</dbReference>
<evidence type="ECO:0000256" key="1">
    <source>
        <dbReference type="ARBA" id="ARBA00022729"/>
    </source>
</evidence>
<dbReference type="InterPro" id="IPR041489">
    <property type="entry name" value="PDZ_6"/>
</dbReference>
<evidence type="ECO:0000313" key="4">
    <source>
        <dbReference type="EMBL" id="WXA99588.1"/>
    </source>
</evidence>
<feature type="compositionally biased region" description="Basic and acidic residues" evidence="2">
    <location>
        <begin position="450"/>
        <end position="459"/>
    </location>
</feature>
<dbReference type="InterPro" id="IPR013784">
    <property type="entry name" value="Carb-bd-like_fold"/>
</dbReference>
<dbReference type="RefSeq" id="WP_394850227.1">
    <property type="nucleotide sequence ID" value="NZ_CP089982.1"/>
</dbReference>
<reference evidence="4 5" key="1">
    <citation type="submission" date="2021-12" db="EMBL/GenBank/DDBJ databases">
        <title>Discovery of the Pendulisporaceae a myxobacterial family with distinct sporulation behavior and unique specialized metabolism.</title>
        <authorList>
            <person name="Garcia R."/>
            <person name="Popoff A."/>
            <person name="Bader C.D."/>
            <person name="Loehr J."/>
            <person name="Walesch S."/>
            <person name="Walt C."/>
            <person name="Boldt J."/>
            <person name="Bunk B."/>
            <person name="Haeckl F.J.F.P.J."/>
            <person name="Gunesch A.P."/>
            <person name="Birkelbach J."/>
            <person name="Nuebel U."/>
            <person name="Pietschmann T."/>
            <person name="Bach T."/>
            <person name="Mueller R."/>
        </authorList>
    </citation>
    <scope>NUCLEOTIDE SEQUENCE [LARGE SCALE GENOMIC DNA]</scope>
    <source>
        <strain evidence="4 5">MSr12523</strain>
    </source>
</reference>
<name>A0ABZ2KLQ2_9BACT</name>
<dbReference type="InterPro" id="IPR051417">
    <property type="entry name" value="SDr/BOS_complex"/>
</dbReference>
<feature type="domain" description="PDZ" evidence="3">
    <location>
        <begin position="908"/>
        <end position="960"/>
    </location>
</feature>
<evidence type="ECO:0000256" key="2">
    <source>
        <dbReference type="SAM" id="MobiDB-lite"/>
    </source>
</evidence>
<evidence type="ECO:0000313" key="5">
    <source>
        <dbReference type="Proteomes" id="UP001379533"/>
    </source>
</evidence>